<feature type="transmembrane region" description="Helical" evidence="1">
    <location>
        <begin position="44"/>
        <end position="68"/>
    </location>
</feature>
<dbReference type="Pfam" id="PF19701">
    <property type="entry name" value="DUF6199"/>
    <property type="match status" value="1"/>
</dbReference>
<organism evidence="3 4">
    <name type="scientific">Nocardiopsis mwathae</name>
    <dbReference type="NCBI Taxonomy" id="1472723"/>
    <lineage>
        <taxon>Bacteria</taxon>
        <taxon>Bacillati</taxon>
        <taxon>Actinomycetota</taxon>
        <taxon>Actinomycetes</taxon>
        <taxon>Streptosporangiales</taxon>
        <taxon>Nocardiopsidaceae</taxon>
        <taxon>Nocardiopsis</taxon>
    </lineage>
</organism>
<keyword evidence="4" id="KW-1185">Reference proteome</keyword>
<reference evidence="3 4" key="1">
    <citation type="submission" date="2020-08" db="EMBL/GenBank/DDBJ databases">
        <title>Sequencing the genomes of 1000 actinobacteria strains.</title>
        <authorList>
            <person name="Klenk H.-P."/>
        </authorList>
    </citation>
    <scope>NUCLEOTIDE SEQUENCE [LARGE SCALE GENOMIC DNA]</scope>
    <source>
        <strain evidence="3 4">DSM 46659</strain>
    </source>
</reference>
<feature type="domain" description="DUF6199" evidence="2">
    <location>
        <begin position="8"/>
        <end position="66"/>
    </location>
</feature>
<accession>A0A7W9YJX5</accession>
<dbReference type="InterPro" id="IPR045679">
    <property type="entry name" value="DUF6199"/>
</dbReference>
<keyword evidence="1" id="KW-0472">Membrane</keyword>
<comment type="caution">
    <text evidence="3">The sequence shown here is derived from an EMBL/GenBank/DDBJ whole genome shotgun (WGS) entry which is preliminary data.</text>
</comment>
<evidence type="ECO:0000313" key="4">
    <source>
        <dbReference type="Proteomes" id="UP000546642"/>
    </source>
</evidence>
<dbReference type="AlphaFoldDB" id="A0A7W9YJX5"/>
<dbReference type="EMBL" id="JACHDS010000001">
    <property type="protein sequence ID" value="MBB6173399.1"/>
    <property type="molecule type" value="Genomic_DNA"/>
</dbReference>
<proteinExistence type="predicted"/>
<keyword evidence="1" id="KW-0812">Transmembrane</keyword>
<dbReference type="Proteomes" id="UP000546642">
    <property type="component" value="Unassembled WGS sequence"/>
</dbReference>
<gene>
    <name evidence="3" type="ORF">HNR23_003459</name>
</gene>
<evidence type="ECO:0000259" key="2">
    <source>
        <dbReference type="Pfam" id="PF19701"/>
    </source>
</evidence>
<dbReference type="RefSeq" id="WP_184076757.1">
    <property type="nucleotide sequence ID" value="NZ_JACHDS010000001.1"/>
</dbReference>
<feature type="transmembrane region" description="Helical" evidence="1">
    <location>
        <begin position="7"/>
        <end position="24"/>
    </location>
</feature>
<name>A0A7W9YJX5_9ACTN</name>
<protein>
    <recommendedName>
        <fullName evidence="2">DUF6199 domain-containing protein</fullName>
    </recommendedName>
</protein>
<keyword evidence="1" id="KW-1133">Transmembrane helix</keyword>
<sequence>MTPLHPFLALGIAVAVINAMWPKIGWLMSKWQYKNPEKNEPSEAYFTMVRVSSAAAVIVCIAIWIAMLHPSSIAHQ</sequence>
<evidence type="ECO:0000313" key="3">
    <source>
        <dbReference type="EMBL" id="MBB6173399.1"/>
    </source>
</evidence>
<evidence type="ECO:0000256" key="1">
    <source>
        <dbReference type="SAM" id="Phobius"/>
    </source>
</evidence>